<dbReference type="EMBL" id="KV428773">
    <property type="protein sequence ID" value="KZT31175.1"/>
    <property type="molecule type" value="Genomic_DNA"/>
</dbReference>
<name>A0A165WI24_9AGAM</name>
<keyword evidence="3" id="KW-1185">Reference proteome</keyword>
<evidence type="ECO:0000313" key="2">
    <source>
        <dbReference type="EMBL" id="KZT31175.1"/>
    </source>
</evidence>
<dbReference type="STRING" id="1314776.A0A165WI24"/>
<dbReference type="Proteomes" id="UP000076798">
    <property type="component" value="Unassembled WGS sequence"/>
</dbReference>
<accession>A0A165WI24</accession>
<dbReference type="OrthoDB" id="3254930at2759"/>
<feature type="domain" description="Helitron helicase-like" evidence="1">
    <location>
        <begin position="52"/>
        <end position="252"/>
    </location>
</feature>
<feature type="non-terminal residue" evidence="2">
    <location>
        <position position="253"/>
    </location>
</feature>
<evidence type="ECO:0000259" key="1">
    <source>
        <dbReference type="Pfam" id="PF14214"/>
    </source>
</evidence>
<organism evidence="2 3">
    <name type="scientific">Sistotremastrum suecicum HHB10207 ss-3</name>
    <dbReference type="NCBI Taxonomy" id="1314776"/>
    <lineage>
        <taxon>Eukaryota</taxon>
        <taxon>Fungi</taxon>
        <taxon>Dikarya</taxon>
        <taxon>Basidiomycota</taxon>
        <taxon>Agaricomycotina</taxon>
        <taxon>Agaricomycetes</taxon>
        <taxon>Sistotremastrales</taxon>
        <taxon>Sistotremastraceae</taxon>
        <taxon>Sistotremastrum</taxon>
    </lineage>
</organism>
<dbReference type="AlphaFoldDB" id="A0A165WI24"/>
<evidence type="ECO:0000313" key="3">
    <source>
        <dbReference type="Proteomes" id="UP000076798"/>
    </source>
</evidence>
<sequence>MSHSKSPESIYDNPGLYPSAFPWLFPYGLGGLPPKRKKGDKHVAEFTRRKQLLLYHDKRFQLDHWYPLVSFNHFQIKSTVKTGFLVADRANFPNTVKRLQSLDRSVLQSITERYANGERVVPSTPAEKLCFDVLKDLGHISSHIPGSMGTKSEMRREIWSLLSYEGAPSWFVTITPSDLNNPIALHMVDTDDVFQIKIRHADVRRRMNAKNPVGGARFFDFVVKAFIKHILGFGSDHRGIFGDVSAFYGTVEQ</sequence>
<dbReference type="Pfam" id="PF14214">
    <property type="entry name" value="Helitron_like_N"/>
    <property type="match status" value="1"/>
</dbReference>
<reference evidence="2 3" key="1">
    <citation type="journal article" date="2016" name="Mol. Biol. Evol.">
        <title>Comparative Genomics of Early-Diverging Mushroom-Forming Fungi Provides Insights into the Origins of Lignocellulose Decay Capabilities.</title>
        <authorList>
            <person name="Nagy L.G."/>
            <person name="Riley R."/>
            <person name="Tritt A."/>
            <person name="Adam C."/>
            <person name="Daum C."/>
            <person name="Floudas D."/>
            <person name="Sun H."/>
            <person name="Yadav J.S."/>
            <person name="Pangilinan J."/>
            <person name="Larsson K.H."/>
            <person name="Matsuura K."/>
            <person name="Barry K."/>
            <person name="Labutti K."/>
            <person name="Kuo R."/>
            <person name="Ohm R.A."/>
            <person name="Bhattacharya S.S."/>
            <person name="Shirouzu T."/>
            <person name="Yoshinaga Y."/>
            <person name="Martin F.M."/>
            <person name="Grigoriev I.V."/>
            <person name="Hibbett D.S."/>
        </authorList>
    </citation>
    <scope>NUCLEOTIDE SEQUENCE [LARGE SCALE GENOMIC DNA]</scope>
    <source>
        <strain evidence="2 3">HHB10207 ss-3</strain>
    </source>
</reference>
<protein>
    <recommendedName>
        <fullName evidence="1">Helitron helicase-like domain-containing protein</fullName>
    </recommendedName>
</protein>
<gene>
    <name evidence="2" type="ORF">SISSUDRAFT_995428</name>
</gene>
<proteinExistence type="predicted"/>
<dbReference type="InterPro" id="IPR025476">
    <property type="entry name" value="Helitron_helicase-like"/>
</dbReference>